<name>A0A8S4RWK8_9NEOP</name>
<keyword evidence="4" id="KW-0325">Glycoprotein</keyword>
<accession>A0A8S4RWK8</accession>
<dbReference type="InterPro" id="IPR002018">
    <property type="entry name" value="CarbesteraseB"/>
</dbReference>
<evidence type="ECO:0000313" key="7">
    <source>
        <dbReference type="EMBL" id="CAH2241959.1"/>
    </source>
</evidence>
<dbReference type="Proteomes" id="UP000838756">
    <property type="component" value="Unassembled WGS sequence"/>
</dbReference>
<dbReference type="Pfam" id="PF00135">
    <property type="entry name" value="COesterase"/>
    <property type="match status" value="1"/>
</dbReference>
<evidence type="ECO:0000313" key="8">
    <source>
        <dbReference type="Proteomes" id="UP000838756"/>
    </source>
</evidence>
<keyword evidence="3" id="KW-0378">Hydrolase</keyword>
<dbReference type="OrthoDB" id="3200163at2759"/>
<dbReference type="SUPFAM" id="SSF53474">
    <property type="entry name" value="alpha/beta-Hydrolases"/>
    <property type="match status" value="1"/>
</dbReference>
<sequence length="601" mass="68701">MKSYKILILVASINLCMCNKDDTKSVESDEIETAEVKTKYGVLTGKVERTFLKKQNYYSFKGVPYAEPPVGKLRFKPPIPHQGWENNLEAFDNKPTCLQYNTRSRIMEPFGISGSEDCLFISIFTSNLEGTAPVIVFDYNDNFRTGFNGTETYSPELFMEENVIVVTISHRLSLFGYLTAMDDIIPPNNGVRDFILGLNWIKENIKVFGGDPQRVTLMGSRGGAVLADILLHSEKAKSLFSGVIMQSGTALEATFFGRNQRDRAFEFGKLFNITTDDSEILLEELQKLDPQALIDKDGSLLDVDQINNSQLSIFPFAPVIENSNDDAVLMALPENMKIVNDVPIMIGMNSREGLDLATHYIFEPRLIEEGADFLFLFPVRSNYTFVRKSAIYDEAIKEILTFYFKEGYFYYGNILEYALYMGDLLQNYALDLAAKTLAMKSQSPVYYYMFDFRGSLNENINTITKYTRFSIEPWGATIIDELCYLHICNRIKSNYEELQKLVSEQNESKVLKKMVRLWANFAKTGNPTPNEDDNVLNDFKWKPIEKGSDKTDYLHITKNLRMKSDPLGKREQFWKDFLAKYLNLAVDGVVQSPEKETHDEL</sequence>
<keyword evidence="8" id="KW-1185">Reference proteome</keyword>
<dbReference type="EMBL" id="CAKXAJ010025603">
    <property type="protein sequence ID" value="CAH2241959.1"/>
    <property type="molecule type" value="Genomic_DNA"/>
</dbReference>
<feature type="chain" id="PRO_5035821937" evidence="5">
    <location>
        <begin position="19"/>
        <end position="601"/>
    </location>
</feature>
<comment type="caution">
    <text evidence="7">The sequence shown here is derived from an EMBL/GenBank/DDBJ whole genome shotgun (WGS) entry which is preliminary data.</text>
</comment>
<dbReference type="Gene3D" id="3.40.50.1820">
    <property type="entry name" value="alpha/beta hydrolase"/>
    <property type="match status" value="1"/>
</dbReference>
<dbReference type="InterPro" id="IPR029058">
    <property type="entry name" value="AB_hydrolase_fold"/>
</dbReference>
<proteinExistence type="inferred from homology"/>
<evidence type="ECO:0000256" key="2">
    <source>
        <dbReference type="ARBA" id="ARBA00022487"/>
    </source>
</evidence>
<evidence type="ECO:0000256" key="4">
    <source>
        <dbReference type="ARBA" id="ARBA00023180"/>
    </source>
</evidence>
<keyword evidence="5" id="KW-0732">Signal</keyword>
<keyword evidence="2" id="KW-0719">Serine esterase</keyword>
<protein>
    <submittedName>
        <fullName evidence="7">Jg9077 protein</fullName>
    </submittedName>
</protein>
<evidence type="ECO:0000256" key="1">
    <source>
        <dbReference type="ARBA" id="ARBA00005964"/>
    </source>
</evidence>
<evidence type="ECO:0000256" key="3">
    <source>
        <dbReference type="ARBA" id="ARBA00022801"/>
    </source>
</evidence>
<evidence type="ECO:0000259" key="6">
    <source>
        <dbReference type="Pfam" id="PF00135"/>
    </source>
</evidence>
<dbReference type="GO" id="GO:0052689">
    <property type="term" value="F:carboxylic ester hydrolase activity"/>
    <property type="evidence" value="ECO:0007669"/>
    <property type="project" value="UniProtKB-KW"/>
</dbReference>
<evidence type="ECO:0000256" key="5">
    <source>
        <dbReference type="SAM" id="SignalP"/>
    </source>
</evidence>
<dbReference type="PANTHER" id="PTHR43142:SF1">
    <property type="entry name" value="CARBOXYLIC ESTER HYDROLASE"/>
    <property type="match status" value="1"/>
</dbReference>
<gene>
    <name evidence="7" type="primary">jg9077</name>
    <name evidence="7" type="ORF">PAEG_LOCUS18339</name>
</gene>
<dbReference type="AlphaFoldDB" id="A0A8S4RWK8"/>
<dbReference type="PANTHER" id="PTHR43142">
    <property type="entry name" value="CARBOXYLIC ESTER HYDROLASE"/>
    <property type="match status" value="1"/>
</dbReference>
<reference evidence="7" key="1">
    <citation type="submission" date="2022-03" db="EMBL/GenBank/DDBJ databases">
        <authorList>
            <person name="Lindestad O."/>
        </authorList>
    </citation>
    <scope>NUCLEOTIDE SEQUENCE</scope>
</reference>
<organism evidence="7 8">
    <name type="scientific">Pararge aegeria aegeria</name>
    <dbReference type="NCBI Taxonomy" id="348720"/>
    <lineage>
        <taxon>Eukaryota</taxon>
        <taxon>Metazoa</taxon>
        <taxon>Ecdysozoa</taxon>
        <taxon>Arthropoda</taxon>
        <taxon>Hexapoda</taxon>
        <taxon>Insecta</taxon>
        <taxon>Pterygota</taxon>
        <taxon>Neoptera</taxon>
        <taxon>Endopterygota</taxon>
        <taxon>Lepidoptera</taxon>
        <taxon>Glossata</taxon>
        <taxon>Ditrysia</taxon>
        <taxon>Papilionoidea</taxon>
        <taxon>Nymphalidae</taxon>
        <taxon>Satyrinae</taxon>
        <taxon>Satyrini</taxon>
        <taxon>Parargina</taxon>
        <taxon>Pararge</taxon>
    </lineage>
</organism>
<feature type="domain" description="Carboxylesterase type B" evidence="6">
    <location>
        <begin position="33"/>
        <end position="574"/>
    </location>
</feature>
<comment type="similarity">
    <text evidence="1">Belongs to the type-B carboxylesterase/lipase family.</text>
</comment>
<feature type="signal peptide" evidence="5">
    <location>
        <begin position="1"/>
        <end position="18"/>
    </location>
</feature>